<dbReference type="AlphaFoldDB" id="S9PEC8"/>
<accession>S9PEC8</accession>
<gene>
    <name evidence="2" type="ORF">D187_001336</name>
</gene>
<name>S9PEC8_CYSF2</name>
<evidence type="ECO:0000313" key="2">
    <source>
        <dbReference type="EMBL" id="EPX60687.1"/>
    </source>
</evidence>
<protein>
    <submittedName>
        <fullName evidence="2">Uncharacterized protein</fullName>
    </submittedName>
</protein>
<keyword evidence="3" id="KW-1185">Reference proteome</keyword>
<evidence type="ECO:0000256" key="1">
    <source>
        <dbReference type="SAM" id="MobiDB-lite"/>
    </source>
</evidence>
<reference evidence="2" key="1">
    <citation type="submission" date="2013-05" db="EMBL/GenBank/DDBJ databases">
        <title>Genome assembly of Cystobacter fuscus DSM 2262.</title>
        <authorList>
            <person name="Sharma G."/>
            <person name="Khatri I."/>
            <person name="Kaur C."/>
            <person name="Mayilraj S."/>
            <person name="Subramanian S."/>
        </authorList>
    </citation>
    <scope>NUCLEOTIDE SEQUENCE [LARGE SCALE GENOMIC DNA]</scope>
    <source>
        <strain evidence="2">DSM 2262</strain>
    </source>
</reference>
<dbReference type="EMBL" id="ANAH02000011">
    <property type="protein sequence ID" value="EPX60687.1"/>
    <property type="molecule type" value="Genomic_DNA"/>
</dbReference>
<evidence type="ECO:0000313" key="3">
    <source>
        <dbReference type="Proteomes" id="UP000011682"/>
    </source>
</evidence>
<proteinExistence type="predicted"/>
<dbReference type="Proteomes" id="UP000011682">
    <property type="component" value="Unassembled WGS sequence"/>
</dbReference>
<feature type="region of interest" description="Disordered" evidence="1">
    <location>
        <begin position="1"/>
        <end position="24"/>
    </location>
</feature>
<comment type="caution">
    <text evidence="2">The sequence shown here is derived from an EMBL/GenBank/DDBJ whole genome shotgun (WGS) entry which is preliminary data.</text>
</comment>
<organism evidence="2 3">
    <name type="scientific">Cystobacter fuscus (strain ATCC 25194 / DSM 2262 / NBRC 100088 / M29)</name>
    <dbReference type="NCBI Taxonomy" id="1242864"/>
    <lineage>
        <taxon>Bacteria</taxon>
        <taxon>Pseudomonadati</taxon>
        <taxon>Myxococcota</taxon>
        <taxon>Myxococcia</taxon>
        <taxon>Myxococcales</taxon>
        <taxon>Cystobacterineae</taxon>
        <taxon>Archangiaceae</taxon>
        <taxon>Cystobacter</taxon>
    </lineage>
</organism>
<sequence length="41" mass="4491">MAGSYTSAEARVPLQPEPPVTTPRFTAVYDRHVLAETNSTE</sequence>